<name>A0A921PYU2_SORBI</name>
<proteinExistence type="predicted"/>
<reference evidence="2" key="2">
    <citation type="submission" date="2020-10" db="EMBL/GenBank/DDBJ databases">
        <authorList>
            <person name="Cooper E.A."/>
            <person name="Brenton Z.W."/>
            <person name="Flinn B.S."/>
            <person name="Jenkins J."/>
            <person name="Shu S."/>
            <person name="Flowers D."/>
            <person name="Luo F."/>
            <person name="Wang Y."/>
            <person name="Xia P."/>
            <person name="Barry K."/>
            <person name="Daum C."/>
            <person name="Lipzen A."/>
            <person name="Yoshinaga Y."/>
            <person name="Schmutz J."/>
            <person name="Saski C."/>
            <person name="Vermerris W."/>
            <person name="Kresovich S."/>
        </authorList>
    </citation>
    <scope>NUCLEOTIDE SEQUENCE</scope>
</reference>
<gene>
    <name evidence="2" type="ORF">BDA96_10G006200</name>
</gene>
<reference evidence="2" key="1">
    <citation type="journal article" date="2019" name="BMC Genomics">
        <title>A new reference genome for Sorghum bicolor reveals high levels of sequence similarity between sweet and grain genotypes: implications for the genetics of sugar metabolism.</title>
        <authorList>
            <person name="Cooper E.A."/>
            <person name="Brenton Z.W."/>
            <person name="Flinn B.S."/>
            <person name="Jenkins J."/>
            <person name="Shu S."/>
            <person name="Flowers D."/>
            <person name="Luo F."/>
            <person name="Wang Y."/>
            <person name="Xia P."/>
            <person name="Barry K."/>
            <person name="Daum C."/>
            <person name="Lipzen A."/>
            <person name="Yoshinaga Y."/>
            <person name="Schmutz J."/>
            <person name="Saski C."/>
            <person name="Vermerris W."/>
            <person name="Kresovich S."/>
        </authorList>
    </citation>
    <scope>NUCLEOTIDE SEQUENCE</scope>
</reference>
<feature type="region of interest" description="Disordered" evidence="1">
    <location>
        <begin position="154"/>
        <end position="210"/>
    </location>
</feature>
<dbReference type="PANTHER" id="PTHR35360">
    <property type="entry name" value="OS01G0324125 PROTEIN-RELATED"/>
    <property type="match status" value="1"/>
</dbReference>
<feature type="compositionally biased region" description="Low complexity" evidence="1">
    <location>
        <begin position="23"/>
        <end position="40"/>
    </location>
</feature>
<comment type="caution">
    <text evidence="2">The sequence shown here is derived from an EMBL/GenBank/DDBJ whole genome shotgun (WGS) entry which is preliminary data.</text>
</comment>
<dbReference type="Proteomes" id="UP000807115">
    <property type="component" value="Chromosome 10"/>
</dbReference>
<feature type="compositionally biased region" description="Basic residues" evidence="1">
    <location>
        <begin position="52"/>
        <end position="70"/>
    </location>
</feature>
<dbReference type="AlphaFoldDB" id="A0A921PYU2"/>
<feature type="region of interest" description="Disordered" evidence="1">
    <location>
        <begin position="1"/>
        <end position="84"/>
    </location>
</feature>
<evidence type="ECO:0000256" key="1">
    <source>
        <dbReference type="SAM" id="MobiDB-lite"/>
    </source>
</evidence>
<protein>
    <submittedName>
        <fullName evidence="2">Uncharacterized protein</fullName>
    </submittedName>
</protein>
<evidence type="ECO:0000313" key="2">
    <source>
        <dbReference type="EMBL" id="KAG0512356.1"/>
    </source>
</evidence>
<evidence type="ECO:0000313" key="3">
    <source>
        <dbReference type="Proteomes" id="UP000807115"/>
    </source>
</evidence>
<dbReference type="PANTHER" id="PTHR35360:SF3">
    <property type="entry name" value="OS07G0492700 PROTEIN"/>
    <property type="match status" value="1"/>
</dbReference>
<organism evidence="2 3">
    <name type="scientific">Sorghum bicolor</name>
    <name type="common">Sorghum</name>
    <name type="synonym">Sorghum vulgare</name>
    <dbReference type="NCBI Taxonomy" id="4558"/>
    <lineage>
        <taxon>Eukaryota</taxon>
        <taxon>Viridiplantae</taxon>
        <taxon>Streptophyta</taxon>
        <taxon>Embryophyta</taxon>
        <taxon>Tracheophyta</taxon>
        <taxon>Spermatophyta</taxon>
        <taxon>Magnoliopsida</taxon>
        <taxon>Liliopsida</taxon>
        <taxon>Poales</taxon>
        <taxon>Poaceae</taxon>
        <taxon>PACMAD clade</taxon>
        <taxon>Panicoideae</taxon>
        <taxon>Andropogonodae</taxon>
        <taxon>Andropogoneae</taxon>
        <taxon>Sorghinae</taxon>
        <taxon>Sorghum</taxon>
    </lineage>
</organism>
<sequence length="578" mass="64192">MEEAATGRPCPPGRSRRGGGSGQRQAAAAGGRQQSQAPPALSLPCHLFARSSTRKSQRPQETKKRRRRAHAAPTPRHVGDTDLQAVNLRSRDDDEMVVLELCDEDRHGDRDSVGDVLGMGQPTTPRHAGDTDLQDVNLRSGDEGEMVVLDLCDEDGHGGRDSVGTGQPTTPRHAGDTDLQAVNLRSRDEDGRHGDWDSVGDDLGTGQHQKHPDGFRHTWLGLHGADFVPRNLVGTALFHHQHWDVGVWLFPEPGSVRMPLDVGSWVARAAVRRLGDAGGGEDLGRQLLHHHQQYGYADDEVCPVYRPLRLRGGAAEVDVPPTHSWVEVMGLPMVQTIPETCALVAATVCVEAQHRRKFEANHGPGTFACRAAAPRKLRQACFREKVWNPSTREHERTWDPEKGGHMERILKMMKRLGGVRTTNGPPPAPFLLPLKDWERYSYEDGGLTAETAARLLYERGPCIGTLFATQQFCNTFVIPGSNRPLAVFRGCRREDRKEVKENDPNASMHAVVCYAYCHSNTGRLCIFILDNQRASGPVRCVDFDEFDEFYVLFVKALSPHHLLDFDRFPPLEYPPSGY</sequence>
<feature type="compositionally biased region" description="Basic and acidic residues" evidence="1">
    <location>
        <begin position="185"/>
        <end position="196"/>
    </location>
</feature>
<accession>A0A921PYU2</accession>
<dbReference type="EMBL" id="CM027689">
    <property type="protein sequence ID" value="KAG0512356.1"/>
    <property type="molecule type" value="Genomic_DNA"/>
</dbReference>